<dbReference type="AlphaFoldDB" id="A0A0S2I3E0"/>
<dbReference type="GO" id="GO:0046523">
    <property type="term" value="F:S-methyl-5-thioribose-1-phosphate isomerase activity"/>
    <property type="evidence" value="ECO:0007669"/>
    <property type="project" value="UniProtKB-UniRule"/>
</dbReference>
<dbReference type="Pfam" id="PF01008">
    <property type="entry name" value="IF-2B"/>
    <property type="match status" value="1"/>
</dbReference>
<evidence type="ECO:0000256" key="2">
    <source>
        <dbReference type="HAMAP-Rule" id="MF_01678"/>
    </source>
</evidence>
<feature type="binding site" evidence="2">
    <location>
        <begin position="258"/>
        <end position="259"/>
    </location>
    <ligand>
        <name>substrate</name>
    </ligand>
</feature>
<dbReference type="KEGG" id="blq:L21SP5_03318"/>
<proteinExistence type="inferred from homology"/>
<dbReference type="EMBL" id="CP013118">
    <property type="protein sequence ID" value="ALO16931.1"/>
    <property type="molecule type" value="Genomic_DNA"/>
</dbReference>
<feature type="binding site" evidence="2">
    <location>
        <begin position="68"/>
        <end position="70"/>
    </location>
    <ligand>
        <name>substrate</name>
    </ligand>
</feature>
<dbReference type="InterPro" id="IPR011559">
    <property type="entry name" value="Initiation_fac_2B_a/b/d"/>
</dbReference>
<dbReference type="FunFam" id="3.40.50.10470:FF:000006">
    <property type="entry name" value="Methylthioribose-1-phosphate isomerase"/>
    <property type="match status" value="1"/>
</dbReference>
<dbReference type="Gene3D" id="3.40.50.10470">
    <property type="entry name" value="Translation initiation factor eif-2b, domain 2"/>
    <property type="match status" value="1"/>
</dbReference>
<dbReference type="STRING" id="1307839.L21SP5_03318"/>
<comment type="similarity">
    <text evidence="2">Belongs to the EIF-2B alpha/beta/delta subunits family. MtnA subfamily.</text>
</comment>
<dbReference type="NCBIfam" id="TIGR00512">
    <property type="entry name" value="salvage_mtnA"/>
    <property type="match status" value="1"/>
</dbReference>
<dbReference type="EC" id="5.3.1.23" evidence="2"/>
<dbReference type="UniPathway" id="UPA00904">
    <property type="reaction ID" value="UER00874"/>
</dbReference>
<keyword evidence="4" id="KW-1185">Reference proteome</keyword>
<keyword evidence="2" id="KW-0486">Methionine biosynthesis</keyword>
<dbReference type="GO" id="GO:0019509">
    <property type="term" value="P:L-methionine salvage from methylthioadenosine"/>
    <property type="evidence" value="ECO:0007669"/>
    <property type="project" value="UniProtKB-UniRule"/>
</dbReference>
<evidence type="ECO:0000256" key="1">
    <source>
        <dbReference type="ARBA" id="ARBA00023235"/>
    </source>
</evidence>
<evidence type="ECO:0000313" key="3">
    <source>
        <dbReference type="EMBL" id="ALO16931.1"/>
    </source>
</evidence>
<comment type="catalytic activity">
    <reaction evidence="2">
        <text>5-(methylsulfanyl)-alpha-D-ribose 1-phosphate = 5-(methylsulfanyl)-D-ribulose 1-phosphate</text>
        <dbReference type="Rhea" id="RHEA:19989"/>
        <dbReference type="ChEBI" id="CHEBI:58533"/>
        <dbReference type="ChEBI" id="CHEBI:58548"/>
        <dbReference type="EC" id="5.3.1.23"/>
    </reaction>
</comment>
<dbReference type="Proteomes" id="UP000064893">
    <property type="component" value="Chromosome"/>
</dbReference>
<dbReference type="InterPro" id="IPR042529">
    <property type="entry name" value="IF_2B-like_C"/>
</dbReference>
<name>A0A0S2I3E0_9BACT</name>
<keyword evidence="1 2" id="KW-0413">Isomerase</keyword>
<dbReference type="NCBIfam" id="TIGR00524">
    <property type="entry name" value="eIF-2B_rel"/>
    <property type="match status" value="1"/>
</dbReference>
<keyword evidence="2" id="KW-0028">Amino-acid biosynthesis</keyword>
<dbReference type="PANTHER" id="PTHR43475">
    <property type="entry name" value="METHYLTHIORIBOSE-1-PHOSPHATE ISOMERASE"/>
    <property type="match status" value="1"/>
</dbReference>
<accession>A0A0S2I3E0</accession>
<protein>
    <recommendedName>
        <fullName evidence="2">Methylthioribose-1-phosphate isomerase</fullName>
        <shortName evidence="2">M1Pi</shortName>
        <shortName evidence="2">MTR-1-P isomerase</shortName>
        <ecNumber evidence="2">5.3.1.23</ecNumber>
    </recommendedName>
    <alternativeName>
        <fullName evidence="2">S-methyl-5-thioribose-1-phosphate isomerase</fullName>
    </alternativeName>
</protein>
<gene>
    <name evidence="2 3" type="primary">mtnA</name>
    <name evidence="3" type="ORF">L21SP5_03318</name>
</gene>
<feature type="binding site" evidence="2">
    <location>
        <position position="108"/>
    </location>
    <ligand>
        <name>substrate</name>
    </ligand>
</feature>
<dbReference type="Gene3D" id="1.20.120.420">
    <property type="entry name" value="translation initiation factor eif-2b, domain 1"/>
    <property type="match status" value="1"/>
</dbReference>
<dbReference type="PATRIC" id="fig|1307839.3.peg.3487"/>
<feature type="site" description="Transition state stabilizer" evidence="2">
    <location>
        <position position="168"/>
    </location>
</feature>
<reference evidence="3 4" key="1">
    <citation type="submission" date="2015-11" db="EMBL/GenBank/DDBJ databases">
        <title>Description and complete genome sequence of a novel strain predominating in hypersaline microbial mats and representing a new family of the Bacteriodetes phylum.</title>
        <authorList>
            <person name="Spring S."/>
            <person name="Bunk B."/>
            <person name="Sproer C."/>
            <person name="Klenk H.-P."/>
        </authorList>
    </citation>
    <scope>NUCLEOTIDE SEQUENCE [LARGE SCALE GENOMIC DNA]</scope>
    <source>
        <strain evidence="3 4">L21-Spi-D4</strain>
    </source>
</reference>
<dbReference type="RefSeq" id="WP_205627940.1">
    <property type="nucleotide sequence ID" value="NZ_CP013118.1"/>
</dbReference>
<dbReference type="PANTHER" id="PTHR43475:SF1">
    <property type="entry name" value="METHYLTHIORIBOSE-1-PHOSPHATE ISOMERASE"/>
    <property type="match status" value="1"/>
</dbReference>
<comment type="pathway">
    <text evidence="2">Amino-acid biosynthesis; L-methionine biosynthesis via salvage pathway; L-methionine from S-methyl-5-thio-alpha-D-ribose 1-phosphate: step 1/6.</text>
</comment>
<dbReference type="InterPro" id="IPR027363">
    <property type="entry name" value="M1Pi_N"/>
</dbReference>
<dbReference type="SUPFAM" id="SSF100950">
    <property type="entry name" value="NagB/RpiA/CoA transferase-like"/>
    <property type="match status" value="1"/>
</dbReference>
<evidence type="ECO:0000313" key="4">
    <source>
        <dbReference type="Proteomes" id="UP000064893"/>
    </source>
</evidence>
<feature type="active site" description="Proton donor" evidence="2">
    <location>
        <position position="248"/>
    </location>
</feature>
<organism evidence="3 4">
    <name type="scientific">Salinivirga cyanobacteriivorans</name>
    <dbReference type="NCBI Taxonomy" id="1307839"/>
    <lineage>
        <taxon>Bacteria</taxon>
        <taxon>Pseudomonadati</taxon>
        <taxon>Bacteroidota</taxon>
        <taxon>Bacteroidia</taxon>
        <taxon>Bacteroidales</taxon>
        <taxon>Salinivirgaceae</taxon>
        <taxon>Salinivirga</taxon>
    </lineage>
</organism>
<dbReference type="InterPro" id="IPR000649">
    <property type="entry name" value="IF-2B-related"/>
</dbReference>
<comment type="function">
    <text evidence="2">Catalyzes the interconversion of methylthioribose-1-phosphate (MTR-1-P) into methylthioribulose-1-phosphate (MTRu-1-P).</text>
</comment>
<sequence length="365" mass="39555">MKPVSDKLRAYFLLTAFMKVNKQHYRSVWIDGTTVHLIEQNLLPFKFQIYKAPKYTDTCKAIKTMITRGAGAIGGAAAFAMAQAAFEAKLHDYIEFIKTARKTIEATRPTAYDLFYSVEAVYAAALNSPEAALKKAQELADANAAAGKAIGEYGNEILDKNAKVLTHCNAGWLAFVDYGSALAPVYVANEKGKNIFVYADETRPRSQGARLTAWELHNQGIPHAIIADNAAASLMQNGKIDVLITGADRIAANGDVANKIGTLEKAIAAKYYGIPFYVTAPISTIDPNLPEGTKITIEDRNEDEVHYATGPNANNELQTIRLTNPGSHAINPAFDVTPAALVTGIITEKGIIEPNEKAISVLLKK</sequence>
<dbReference type="HAMAP" id="MF_01678">
    <property type="entry name" value="Salvage_MtnA"/>
    <property type="match status" value="1"/>
</dbReference>
<dbReference type="InterPro" id="IPR037171">
    <property type="entry name" value="NagB/RpiA_transferase-like"/>
</dbReference>
<dbReference type="InterPro" id="IPR005251">
    <property type="entry name" value="IF-M1Pi"/>
</dbReference>
<dbReference type="NCBIfam" id="NF004326">
    <property type="entry name" value="PRK05720.1"/>
    <property type="match status" value="1"/>
</dbReference>
<feature type="binding site" evidence="2">
    <location>
        <position position="207"/>
    </location>
    <ligand>
        <name>substrate</name>
    </ligand>
</feature>